<evidence type="ECO:0000313" key="2">
    <source>
        <dbReference type="Proteomes" id="UP000198925"/>
    </source>
</evidence>
<dbReference type="Proteomes" id="UP000198925">
    <property type="component" value="Unassembled WGS sequence"/>
</dbReference>
<keyword evidence="2" id="KW-1185">Reference proteome</keyword>
<proteinExistence type="predicted"/>
<gene>
    <name evidence="1" type="ORF">SAMN04487779_1012109</name>
</gene>
<reference evidence="1 2" key="1">
    <citation type="submission" date="2016-10" db="EMBL/GenBank/DDBJ databases">
        <authorList>
            <person name="de Groot N.N."/>
        </authorList>
    </citation>
    <scope>NUCLEOTIDE SEQUENCE [LARGE SCALE GENOMIC DNA]</scope>
    <source>
        <strain evidence="1 2">CPCC 100156</strain>
    </source>
</reference>
<dbReference type="EMBL" id="FMZX01000012">
    <property type="protein sequence ID" value="SDD79205.1"/>
    <property type="molecule type" value="Genomic_DNA"/>
</dbReference>
<dbReference type="AlphaFoldDB" id="A0A1G6XP41"/>
<name>A0A1G6XP41_9PROT</name>
<accession>A0A1G6XP41</accession>
<evidence type="ECO:0000313" key="1">
    <source>
        <dbReference type="EMBL" id="SDD79205.1"/>
    </source>
</evidence>
<protein>
    <submittedName>
        <fullName evidence="1">Uncharacterized protein</fullName>
    </submittedName>
</protein>
<sequence>MARKLVAEFPEAMTAEPEALAPMPARQPR</sequence>
<organism evidence="1 2">
    <name type="scientific">Belnapia rosea</name>
    <dbReference type="NCBI Taxonomy" id="938405"/>
    <lineage>
        <taxon>Bacteria</taxon>
        <taxon>Pseudomonadati</taxon>
        <taxon>Pseudomonadota</taxon>
        <taxon>Alphaproteobacteria</taxon>
        <taxon>Acetobacterales</taxon>
        <taxon>Roseomonadaceae</taxon>
        <taxon>Belnapia</taxon>
    </lineage>
</organism>